<organism evidence="1">
    <name type="scientific">Scinaia undulata</name>
    <dbReference type="NCBI Taxonomy" id="1884664"/>
    <lineage>
        <taxon>Eukaryota</taxon>
        <taxon>Rhodophyta</taxon>
        <taxon>Florideophyceae</taxon>
        <taxon>Nemaliophycidae</taxon>
        <taxon>Nemaliales</taxon>
        <taxon>Scinaiaceae</taxon>
        <taxon>Scinaia</taxon>
    </lineage>
</organism>
<geneLocation type="chloroplast" evidence="1"/>
<keyword evidence="1" id="KW-0150">Chloroplast</keyword>
<protein>
    <submittedName>
        <fullName evidence="1">Uncharacterized protein</fullName>
    </submittedName>
</protein>
<sequence length="36" mass="4006">MRNNSQNDILKLCSEIHKCNSSNLSELKGSSNKAQL</sequence>
<gene>
    <name evidence="1" type="primary">ORF_20</name>
    <name evidence="1" type="ORF">J0081_32</name>
</gene>
<dbReference type="RefSeq" id="YP_009314859.1">
    <property type="nucleotide sequence ID" value="NC_031664.1"/>
</dbReference>
<name>A0A1G4NXI1_9FLOR</name>
<keyword evidence="1" id="KW-0934">Plastid</keyword>
<dbReference type="AlphaFoldDB" id="A0A1G4NXI1"/>
<dbReference type="EMBL" id="LT622873">
    <property type="protein sequence ID" value="SCW23314.1"/>
    <property type="molecule type" value="Genomic_DNA"/>
</dbReference>
<reference evidence="1" key="1">
    <citation type="submission" date="2016-10" db="EMBL/GenBank/DDBJ databases">
        <title>Chloroplast genomes as a tool to resolve red algal phylogenies: a case study in the Nemaliales.</title>
        <authorList>
            <person name="Costa J.F."/>
            <person name="Lin S.M."/>
            <person name="Macaya E.C."/>
            <person name="Fernandez-Garcia C."/>
            <person name="Verbruggen H."/>
        </authorList>
    </citation>
    <scope>NUCLEOTIDE SEQUENCE</scope>
    <source>
        <strain evidence="1">J.0081</strain>
    </source>
</reference>
<accession>A0A1G4NXI1</accession>
<evidence type="ECO:0000313" key="1">
    <source>
        <dbReference type="EMBL" id="SCW23314.1"/>
    </source>
</evidence>
<proteinExistence type="predicted"/>
<reference evidence="1" key="2">
    <citation type="submission" date="2016-10" db="EMBL/GenBank/DDBJ databases">
        <authorList>
            <person name="de Groot N.N."/>
        </authorList>
    </citation>
    <scope>NUCLEOTIDE SEQUENCE</scope>
    <source>
        <strain evidence="1">J.0081</strain>
    </source>
</reference>
<dbReference type="GeneID" id="30001010"/>